<dbReference type="Proteomes" id="UP000299102">
    <property type="component" value="Unassembled WGS sequence"/>
</dbReference>
<name>A0A4C1ZVL1_EUMVA</name>
<keyword evidence="3" id="KW-1185">Reference proteome</keyword>
<evidence type="ECO:0008006" key="4">
    <source>
        <dbReference type="Google" id="ProtNLM"/>
    </source>
</evidence>
<evidence type="ECO:0000256" key="1">
    <source>
        <dbReference type="SAM" id="MobiDB-lite"/>
    </source>
</evidence>
<dbReference type="PANTHER" id="PTHR37162:SF1">
    <property type="entry name" value="BED-TYPE DOMAIN-CONTAINING PROTEIN"/>
    <property type="match status" value="1"/>
</dbReference>
<gene>
    <name evidence="2" type="ORF">EVAR_24096_1</name>
</gene>
<dbReference type="STRING" id="151549.A0A4C1ZVL1"/>
<comment type="caution">
    <text evidence="2">The sequence shown here is derived from an EMBL/GenBank/DDBJ whole genome shotgun (WGS) entry which is preliminary data.</text>
</comment>
<dbReference type="EMBL" id="BGZK01002144">
    <property type="protein sequence ID" value="GBP91144.1"/>
    <property type="molecule type" value="Genomic_DNA"/>
</dbReference>
<dbReference type="OrthoDB" id="10023262at2759"/>
<organism evidence="2 3">
    <name type="scientific">Eumeta variegata</name>
    <name type="common">Bagworm moth</name>
    <name type="synonym">Eumeta japonica</name>
    <dbReference type="NCBI Taxonomy" id="151549"/>
    <lineage>
        <taxon>Eukaryota</taxon>
        <taxon>Metazoa</taxon>
        <taxon>Ecdysozoa</taxon>
        <taxon>Arthropoda</taxon>
        <taxon>Hexapoda</taxon>
        <taxon>Insecta</taxon>
        <taxon>Pterygota</taxon>
        <taxon>Neoptera</taxon>
        <taxon>Endopterygota</taxon>
        <taxon>Lepidoptera</taxon>
        <taxon>Glossata</taxon>
        <taxon>Ditrysia</taxon>
        <taxon>Tineoidea</taxon>
        <taxon>Psychidae</taxon>
        <taxon>Oiketicinae</taxon>
        <taxon>Eumeta</taxon>
    </lineage>
</organism>
<evidence type="ECO:0000313" key="3">
    <source>
        <dbReference type="Proteomes" id="UP000299102"/>
    </source>
</evidence>
<feature type="compositionally biased region" description="Basic residues" evidence="1">
    <location>
        <begin position="17"/>
        <end position="28"/>
    </location>
</feature>
<sequence>MASTDSNSDSVGPSTPKKQKKREIKKSKYKQKFGSEWLTNKDFSTWLSDHPTDSYKAICTLCSVTMNAEISVLKRHKDGAKHIEKNKGVNQQPSIKNILEKSKFQSADTKVKRAELKLAAFMTEHKIPHSVMDHLSDLMADILPDSAIATNLKMKHSKLQAVKANVLGVAEKESLVSDLKCHKFSVLVDESTDIGIVETMCVVVHYYDPTIGRVVGQVQDKNGKKPFTMLSKFMLETLCLPHSNADCERVFMISREGDGDTDVMSQVVREVFEIKQHQDTKQHKAKTELKRTSGVLQKFLTPASTSRPVSENDNVTAAELASSFHTVKHNLSYNSMDCSVKLDKIIYVDSKTATNIKLARTKMEALVMEVLGPCTLECVVNDLKDENMYFCLQTDASNKKKNIKLFPLVVQYFTVEKGIQNKLLDFYENANESADGMFAAIKNLCICIISLLIEYLTLVQITQIQIEPPIGRRE</sequence>
<accession>A0A4C1ZVL1</accession>
<dbReference type="AlphaFoldDB" id="A0A4C1ZVL1"/>
<reference evidence="2 3" key="1">
    <citation type="journal article" date="2019" name="Commun. Biol.">
        <title>The bagworm genome reveals a unique fibroin gene that provides high tensile strength.</title>
        <authorList>
            <person name="Kono N."/>
            <person name="Nakamura H."/>
            <person name="Ohtoshi R."/>
            <person name="Tomita M."/>
            <person name="Numata K."/>
            <person name="Arakawa K."/>
        </authorList>
    </citation>
    <scope>NUCLEOTIDE SEQUENCE [LARGE SCALE GENOMIC DNA]</scope>
</reference>
<proteinExistence type="predicted"/>
<protein>
    <recommendedName>
        <fullName evidence="4">DUF4371 domain-containing protein</fullName>
    </recommendedName>
</protein>
<evidence type="ECO:0000313" key="2">
    <source>
        <dbReference type="EMBL" id="GBP91144.1"/>
    </source>
</evidence>
<dbReference type="PANTHER" id="PTHR37162">
    <property type="entry name" value="HAT FAMILY DIMERISATION DOMAINCONTAINING PROTEIN-RELATED"/>
    <property type="match status" value="1"/>
</dbReference>
<feature type="compositionally biased region" description="Polar residues" evidence="1">
    <location>
        <begin position="1"/>
        <end position="13"/>
    </location>
</feature>
<feature type="region of interest" description="Disordered" evidence="1">
    <location>
        <begin position="1"/>
        <end position="28"/>
    </location>
</feature>